<dbReference type="Proteomes" id="UP000008635">
    <property type="component" value="Chromosome"/>
</dbReference>
<evidence type="ECO:0000313" key="2">
    <source>
        <dbReference type="EMBL" id="ADV67727.1"/>
    </source>
</evidence>
<evidence type="ECO:0000256" key="1">
    <source>
        <dbReference type="SAM" id="Phobius"/>
    </source>
</evidence>
<gene>
    <name evidence="2" type="ordered locus">Deima_2084</name>
</gene>
<feature type="transmembrane region" description="Helical" evidence="1">
    <location>
        <begin position="9"/>
        <end position="29"/>
    </location>
</feature>
<keyword evidence="1" id="KW-1133">Transmembrane helix</keyword>
<dbReference type="AlphaFoldDB" id="E8U9I8"/>
<keyword evidence="3" id="KW-1185">Reference proteome</keyword>
<reference evidence="2 3" key="1">
    <citation type="journal article" date="2011" name="Stand. Genomic Sci.">
        <title>Complete genome sequence of Deinococcus maricopensis type strain (LB-34).</title>
        <authorList>
            <person name="Pukall R."/>
            <person name="Zeytun A."/>
            <person name="Lucas S."/>
            <person name="Lapidus A."/>
            <person name="Hammon N."/>
            <person name="Deshpande S."/>
            <person name="Nolan M."/>
            <person name="Cheng J.F."/>
            <person name="Pitluck S."/>
            <person name="Liolios K."/>
            <person name="Pagani I."/>
            <person name="Mikhailova N."/>
            <person name="Ivanova N."/>
            <person name="Mavromatis K."/>
            <person name="Pati A."/>
            <person name="Tapia R."/>
            <person name="Han C."/>
            <person name="Goodwin L."/>
            <person name="Chen A."/>
            <person name="Palaniappan K."/>
            <person name="Land M."/>
            <person name="Hauser L."/>
            <person name="Chang Y.J."/>
            <person name="Jeffries C.D."/>
            <person name="Brambilla E.M."/>
            <person name="Rohde M."/>
            <person name="Goker M."/>
            <person name="Detter J.C."/>
            <person name="Woyke T."/>
            <person name="Bristow J."/>
            <person name="Eisen J.A."/>
            <person name="Markowitz V."/>
            <person name="Hugenholtz P."/>
            <person name="Kyrpides N.C."/>
            <person name="Klenk H.P."/>
        </authorList>
    </citation>
    <scope>NUCLEOTIDE SEQUENCE [LARGE SCALE GENOMIC DNA]</scope>
    <source>
        <strain evidence="3">DSM 21211 / LMG 22137 / NRRL B-23946 / LB-34</strain>
    </source>
</reference>
<dbReference type="KEGG" id="dmr:Deima_2084"/>
<keyword evidence="1" id="KW-0472">Membrane</keyword>
<feature type="transmembrane region" description="Helical" evidence="1">
    <location>
        <begin position="70"/>
        <end position="91"/>
    </location>
</feature>
<dbReference type="HOGENOM" id="CLU_151802_0_0_0"/>
<evidence type="ECO:0000313" key="3">
    <source>
        <dbReference type="Proteomes" id="UP000008635"/>
    </source>
</evidence>
<protein>
    <submittedName>
        <fullName evidence="2">Uncharacterized protein</fullName>
    </submittedName>
</protein>
<organism evidence="2 3">
    <name type="scientific">Deinococcus maricopensis (strain DSM 21211 / LMG 22137 / NRRL B-23946 / LB-34)</name>
    <dbReference type="NCBI Taxonomy" id="709986"/>
    <lineage>
        <taxon>Bacteria</taxon>
        <taxon>Thermotogati</taxon>
        <taxon>Deinococcota</taxon>
        <taxon>Deinococci</taxon>
        <taxon>Deinococcales</taxon>
        <taxon>Deinococcaceae</taxon>
        <taxon>Deinococcus</taxon>
    </lineage>
</organism>
<accession>E8U9I8</accession>
<keyword evidence="1" id="KW-0812">Transmembrane</keyword>
<feature type="transmembrane region" description="Helical" evidence="1">
    <location>
        <begin position="41"/>
        <end position="63"/>
    </location>
</feature>
<name>E8U9I8_DEIML</name>
<reference evidence="3" key="2">
    <citation type="submission" date="2011-01" db="EMBL/GenBank/DDBJ databases">
        <title>The complete genome of Deinococcus maricopensis DSM 21211.</title>
        <authorList>
            <consortium name="US DOE Joint Genome Institute (JGI-PGF)"/>
            <person name="Lucas S."/>
            <person name="Copeland A."/>
            <person name="Lapidus A."/>
            <person name="Goodwin L."/>
            <person name="Pitluck S."/>
            <person name="Kyrpides N."/>
            <person name="Mavromatis K."/>
            <person name="Pagani I."/>
            <person name="Ivanova N."/>
            <person name="Ovchinnikova G."/>
            <person name="Zeytun A."/>
            <person name="Detter J.C."/>
            <person name="Han C."/>
            <person name="Land M."/>
            <person name="Hauser L."/>
            <person name="Markowitz V."/>
            <person name="Cheng J.-F."/>
            <person name="Hugenholtz P."/>
            <person name="Woyke T."/>
            <person name="Wu D."/>
            <person name="Pukall R."/>
            <person name="Gehrich-Schroeter G."/>
            <person name="Brambilla E."/>
            <person name="Klenk H.-P."/>
            <person name="Eisen J.A."/>
        </authorList>
    </citation>
    <scope>NUCLEOTIDE SEQUENCE [LARGE SCALE GENOMIC DNA]</scope>
    <source>
        <strain evidence="3">DSM 21211 / LMG 22137 / NRRL B-23946 / LB-34</strain>
    </source>
</reference>
<proteinExistence type="predicted"/>
<dbReference type="STRING" id="709986.Deima_2084"/>
<feature type="transmembrane region" description="Helical" evidence="1">
    <location>
        <begin position="97"/>
        <end position="116"/>
    </location>
</feature>
<dbReference type="EMBL" id="CP002454">
    <property type="protein sequence ID" value="ADV67727.1"/>
    <property type="molecule type" value="Genomic_DNA"/>
</dbReference>
<sequence length="125" mass="13238" precursor="true">MLRGVLRAVYVLSGLLYLPVGVLLMFLPTDWAAMLGVQPLWLPRVAGAVLSAWGVQLLFGAVGAERASRIGLALANLLVAATILPAALRATDAPVRLSLLILGGYVLILGLLAVGLRRPRRGLYD</sequence>